<accession>A0A917ZXP2</accession>
<dbReference type="AlphaFoldDB" id="A0A917ZXP2"/>
<protein>
    <submittedName>
        <fullName evidence="1">Uncharacterized protein</fullName>
    </submittedName>
</protein>
<dbReference type="EMBL" id="BMMS01000058">
    <property type="protein sequence ID" value="GGP00489.1"/>
    <property type="molecule type" value="Genomic_DNA"/>
</dbReference>
<name>A0A917ZXP2_9ACTN</name>
<organism evidence="1 2">
    <name type="scientific">Wenjunlia tyrosinilytica</name>
    <dbReference type="NCBI Taxonomy" id="1544741"/>
    <lineage>
        <taxon>Bacteria</taxon>
        <taxon>Bacillati</taxon>
        <taxon>Actinomycetota</taxon>
        <taxon>Actinomycetes</taxon>
        <taxon>Kitasatosporales</taxon>
        <taxon>Streptomycetaceae</taxon>
        <taxon>Wenjunlia</taxon>
    </lineage>
</organism>
<reference evidence="1" key="2">
    <citation type="submission" date="2020-09" db="EMBL/GenBank/DDBJ databases">
        <authorList>
            <person name="Sun Q."/>
            <person name="Zhou Y."/>
        </authorList>
    </citation>
    <scope>NUCLEOTIDE SEQUENCE</scope>
    <source>
        <strain evidence="1">CGMCC 4.7201</strain>
    </source>
</reference>
<evidence type="ECO:0000313" key="2">
    <source>
        <dbReference type="Proteomes" id="UP000641932"/>
    </source>
</evidence>
<sequence>MTEPELVTVAAAHDEFDDAWNDPRTTSIALPPVDVNKTLAEQYAVTPRTRMTRAQVWDMEMKKAWDPLTYIPYIVSEGRSWSATSLPDGRRHLRSSIQKAWLNDERGRVLEGVFTDSATQRVVFLGRARMEGPDGETLLADPYQPLFHVEHGVAGTDDEPMNVWRIVLLTEKPDPRFVDAFKAQAAAGGLPGFLEIYLAHDLGVHVRRTFGEAPHA</sequence>
<gene>
    <name evidence="1" type="ORF">GCM10012280_69370</name>
</gene>
<proteinExistence type="predicted"/>
<reference evidence="1" key="1">
    <citation type="journal article" date="2014" name="Int. J. Syst. Evol. Microbiol.">
        <title>Complete genome sequence of Corynebacterium casei LMG S-19264T (=DSM 44701T), isolated from a smear-ripened cheese.</title>
        <authorList>
            <consortium name="US DOE Joint Genome Institute (JGI-PGF)"/>
            <person name="Walter F."/>
            <person name="Albersmeier A."/>
            <person name="Kalinowski J."/>
            <person name="Ruckert C."/>
        </authorList>
    </citation>
    <scope>NUCLEOTIDE SEQUENCE</scope>
    <source>
        <strain evidence="1">CGMCC 4.7201</strain>
    </source>
</reference>
<comment type="caution">
    <text evidence="1">The sequence shown here is derived from an EMBL/GenBank/DDBJ whole genome shotgun (WGS) entry which is preliminary data.</text>
</comment>
<dbReference type="Proteomes" id="UP000641932">
    <property type="component" value="Unassembled WGS sequence"/>
</dbReference>
<keyword evidence="2" id="KW-1185">Reference proteome</keyword>
<evidence type="ECO:0000313" key="1">
    <source>
        <dbReference type="EMBL" id="GGP00489.1"/>
    </source>
</evidence>
<dbReference type="RefSeq" id="WP_189135783.1">
    <property type="nucleotide sequence ID" value="NZ_BMMS01000058.1"/>
</dbReference>